<evidence type="ECO:0000313" key="2">
    <source>
        <dbReference type="EnsemblMetazoa" id="AALB001340-PA"/>
    </source>
</evidence>
<evidence type="ECO:0000256" key="1">
    <source>
        <dbReference type="SAM" id="MobiDB-lite"/>
    </source>
</evidence>
<sequence length="249" mass="27266">MCVVGGIGVGGEAAGMPSSDSDINYDDGDSGEWQTSSSSSSSSSSVEGGDRSKELPPSSPWSLGGLPVPSNLIRWNDPPSAEPRSHHVRSRMHHVRHEQHYLQGHYRASKPNKWHSVSEVDGIRGDGPTVIHDENHQKGRHGHHNHHNKHHNHHRTAGTASTESSEEASVTRHDHRHRQQLTDFGVPKDVSHGLSQSDNSLAALLDDDDDDDVAEQHVSPARPSGASVERSCHRKYRTKKASHCTVHSN</sequence>
<dbReference type="VEuPathDB" id="VectorBase:AALB001340"/>
<feature type="region of interest" description="Disordered" evidence="1">
    <location>
        <begin position="1"/>
        <end position="176"/>
    </location>
</feature>
<feature type="compositionally biased region" description="Gly residues" evidence="1">
    <location>
        <begin position="1"/>
        <end position="13"/>
    </location>
</feature>
<organism evidence="2 3">
    <name type="scientific">Anopheles albimanus</name>
    <name type="common">New world malaria mosquito</name>
    <dbReference type="NCBI Taxonomy" id="7167"/>
    <lineage>
        <taxon>Eukaryota</taxon>
        <taxon>Metazoa</taxon>
        <taxon>Ecdysozoa</taxon>
        <taxon>Arthropoda</taxon>
        <taxon>Hexapoda</taxon>
        <taxon>Insecta</taxon>
        <taxon>Pterygota</taxon>
        <taxon>Neoptera</taxon>
        <taxon>Endopterygota</taxon>
        <taxon>Diptera</taxon>
        <taxon>Nematocera</taxon>
        <taxon>Culicoidea</taxon>
        <taxon>Culicidae</taxon>
        <taxon>Anophelinae</taxon>
        <taxon>Anopheles</taxon>
    </lineage>
</organism>
<dbReference type="VEuPathDB" id="VectorBase:AALB20_033033"/>
<feature type="compositionally biased region" description="Low complexity" evidence="1">
    <location>
        <begin position="60"/>
        <end position="70"/>
    </location>
</feature>
<dbReference type="AlphaFoldDB" id="A0A182F4F0"/>
<protein>
    <submittedName>
        <fullName evidence="2">Uncharacterized protein</fullName>
    </submittedName>
</protein>
<dbReference type="EnsemblMetazoa" id="AALB001340-RA">
    <property type="protein sequence ID" value="AALB001340-PA"/>
    <property type="gene ID" value="AALB001340"/>
</dbReference>
<proteinExistence type="predicted"/>
<feature type="compositionally biased region" description="Basic residues" evidence="1">
    <location>
        <begin position="86"/>
        <end position="97"/>
    </location>
</feature>
<reference evidence="2" key="2">
    <citation type="submission" date="2022-08" db="UniProtKB">
        <authorList>
            <consortium name="EnsemblMetazoa"/>
        </authorList>
    </citation>
    <scope>IDENTIFICATION</scope>
    <source>
        <strain evidence="2">STECLA/ALBI9_A</strain>
    </source>
</reference>
<feature type="compositionally biased region" description="Low complexity" evidence="1">
    <location>
        <begin position="36"/>
        <end position="45"/>
    </location>
</feature>
<reference evidence="2 3" key="1">
    <citation type="journal article" date="2017" name="G3 (Bethesda)">
        <title>The Physical Genome Mapping of Anopheles albimanus Corrected Scaffold Misassemblies and Identified Interarm Rearrangements in Genus Anopheles.</title>
        <authorList>
            <person name="Artemov G.N."/>
            <person name="Peery A.N."/>
            <person name="Jiang X."/>
            <person name="Tu Z."/>
            <person name="Stegniy V.N."/>
            <person name="Sharakhova M.V."/>
            <person name="Sharakhov I.V."/>
        </authorList>
    </citation>
    <scope>NUCLEOTIDE SEQUENCE [LARGE SCALE GENOMIC DNA]</scope>
    <source>
        <strain evidence="2 3">ALBI9_A</strain>
    </source>
</reference>
<name>A0A182F4F0_ANOAL</name>
<feature type="compositionally biased region" description="Basic residues" evidence="1">
    <location>
        <begin position="138"/>
        <end position="156"/>
    </location>
</feature>
<accession>A0A182F4F0</accession>
<feature type="compositionally biased region" description="Basic residues" evidence="1">
    <location>
        <begin position="232"/>
        <end position="242"/>
    </location>
</feature>
<evidence type="ECO:0000313" key="3">
    <source>
        <dbReference type="Proteomes" id="UP000069272"/>
    </source>
</evidence>
<keyword evidence="3" id="KW-1185">Reference proteome</keyword>
<feature type="region of interest" description="Disordered" evidence="1">
    <location>
        <begin position="208"/>
        <end position="249"/>
    </location>
</feature>
<dbReference type="Proteomes" id="UP000069272">
    <property type="component" value="Chromosome 2L"/>
</dbReference>